<dbReference type="eggNOG" id="ENOG5031E1X">
    <property type="taxonomic scope" value="Bacteria"/>
</dbReference>
<keyword evidence="3" id="KW-0614">Plasmid</keyword>
<dbReference type="HOGENOM" id="CLU_042379_1_0_11"/>
<dbReference type="InterPro" id="IPR041206">
    <property type="entry name" value="HEPN/RES_NTD1"/>
</dbReference>
<keyword evidence="4" id="KW-1185">Reference proteome</keyword>
<feature type="domain" description="RES" evidence="1">
    <location>
        <begin position="200"/>
        <end position="383"/>
    </location>
</feature>
<evidence type="ECO:0000313" key="3">
    <source>
        <dbReference type="EMBL" id="ACY24009.1"/>
    </source>
</evidence>
<dbReference type="AlphaFoldDB" id="D0LFG0"/>
<reference evidence="3 4" key="1">
    <citation type="journal article" date="2010" name="Stand. Genomic Sci.">
        <title>Complete genome sequence of Gordonia bronchialis type strain (3410).</title>
        <authorList>
            <person name="Ivanova N."/>
            <person name="Sikorski J."/>
            <person name="Jando M."/>
            <person name="Lapidus A."/>
            <person name="Nolan M."/>
            <person name="Lucas S."/>
            <person name="Del Rio T.G."/>
            <person name="Tice H."/>
            <person name="Copeland A."/>
            <person name="Cheng J.F."/>
            <person name="Chen F."/>
            <person name="Bruce D."/>
            <person name="Goodwin L."/>
            <person name="Pitluck S."/>
            <person name="Mavromatis K."/>
            <person name="Ovchinnikova G."/>
            <person name="Pati A."/>
            <person name="Chen A."/>
            <person name="Palaniappan K."/>
            <person name="Land M."/>
            <person name="Hauser L."/>
            <person name="Chang Y.J."/>
            <person name="Jeffries C.D."/>
            <person name="Chain P."/>
            <person name="Saunders E."/>
            <person name="Han C."/>
            <person name="Detter J.C."/>
            <person name="Brettin T."/>
            <person name="Rohde M."/>
            <person name="Goker M."/>
            <person name="Bristow J."/>
            <person name="Eisen J.A."/>
            <person name="Markowitz V."/>
            <person name="Hugenholtz P."/>
            <person name="Klenk H.P."/>
            <person name="Kyrpides N.C."/>
        </authorList>
    </citation>
    <scope>NUCLEOTIDE SEQUENCE [LARGE SCALE GENOMIC DNA]</scope>
    <source>
        <strain evidence="4">ATCC 25592 / DSM 43247 / BCRC 13721 / JCM 3198 / KCTC 3076 / NBRC 16047 / NCTC 10667</strain>
        <plasmid evidence="4">pGBRO01</plasmid>
    </source>
</reference>
<feature type="domain" description="HEPN/RES N-terminal" evidence="2">
    <location>
        <begin position="44"/>
        <end position="163"/>
    </location>
</feature>
<dbReference type="InterPro" id="IPR014914">
    <property type="entry name" value="RES_dom"/>
</dbReference>
<sequence>MGMAKRMMVQAEEQGWSYSDAVVCSQCLDEPILKQAVRHAAASSLGPCTFCGRVRDAAPLDVVLELAVDGLRTEYTDPINVAYYDSSEGGYQTVTQGTEELLYENDVSSDHALIEAIARSIHPTEWCDRDLAVPPVGMGLAWSWDRFREEVRTRRRYTFLLPDPSEEDEPGMHLVHEVPAAVTTAVQLADLVIDLPAGDTWWRARVGNPGETFATASDIGPPPSEYARSNRMTATGISAFYGTSTRGGAVGEVSKYADPGSGLSVGEFALHRGLRVLDLRTPPPVPSLFNAADRDRRPATVFLREFLKSIGEPTRPGGSDEVTYVPTQIITEFLRYSLPDGPVDGILWRSTAVDDVDCCVLFVTSEECADRGSETPDTRLVLDHRTITHQTV</sequence>
<dbReference type="Pfam" id="PF18870">
    <property type="entry name" value="HEPN_RES_NTD1"/>
    <property type="match status" value="1"/>
</dbReference>
<accession>D0LFG0</accession>
<evidence type="ECO:0000259" key="1">
    <source>
        <dbReference type="Pfam" id="PF08808"/>
    </source>
</evidence>
<dbReference type="OrthoDB" id="1425103at2"/>
<protein>
    <submittedName>
        <fullName evidence="3">RES domain protein</fullName>
    </submittedName>
</protein>
<dbReference type="RefSeq" id="WP_012836480.1">
    <property type="nucleotide sequence ID" value="NC_013442.1"/>
</dbReference>
<name>D0LFG0_GORB4</name>
<dbReference type="Pfam" id="PF08808">
    <property type="entry name" value="RES"/>
    <property type="match status" value="1"/>
</dbReference>
<gene>
    <name evidence="3" type="ORF">Gbro_4896</name>
</gene>
<dbReference type="EMBL" id="CP001803">
    <property type="protein sequence ID" value="ACY24009.1"/>
    <property type="molecule type" value="Genomic_DNA"/>
</dbReference>
<organism evidence="3 4">
    <name type="scientific">Gordonia bronchialis (strain ATCC 25592 / DSM 43247 / BCRC 13721 / JCM 3198 / KCTC 3076 / NBRC 16047 / NCTC 10667)</name>
    <name type="common">Rhodococcus bronchialis</name>
    <dbReference type="NCBI Taxonomy" id="526226"/>
    <lineage>
        <taxon>Bacteria</taxon>
        <taxon>Bacillati</taxon>
        <taxon>Actinomycetota</taxon>
        <taxon>Actinomycetes</taxon>
        <taxon>Mycobacteriales</taxon>
        <taxon>Gordoniaceae</taxon>
        <taxon>Gordonia</taxon>
    </lineage>
</organism>
<dbReference type="Proteomes" id="UP000001219">
    <property type="component" value="Plasmid pGBRO01"/>
</dbReference>
<geneLocation type="plasmid" evidence="3 4">
    <name>pGBRO01</name>
</geneLocation>
<proteinExistence type="predicted"/>
<evidence type="ECO:0000259" key="2">
    <source>
        <dbReference type="Pfam" id="PF18870"/>
    </source>
</evidence>
<dbReference type="KEGG" id="gbr:Gbro_4896"/>
<evidence type="ECO:0000313" key="4">
    <source>
        <dbReference type="Proteomes" id="UP000001219"/>
    </source>
</evidence>